<accession>K1XJF5</accession>
<protein>
    <recommendedName>
        <fullName evidence="1">Nudix hydrolase domain-containing protein</fullName>
    </recommendedName>
</protein>
<dbReference type="Gene3D" id="3.90.79.10">
    <property type="entry name" value="Nucleoside Triphosphate Pyrophosphohydrolase"/>
    <property type="match status" value="1"/>
</dbReference>
<dbReference type="EMBL" id="AMFJ01036091">
    <property type="protein sequence ID" value="EKD25332.1"/>
    <property type="molecule type" value="Genomic_DNA"/>
</dbReference>
<sequence length="211" mass="26015">MSKLLRDDIEYAVHCDDEGKIIWPISKIHAHIKWVRETLCHYSTWSMVFNPVLWKYWIQLKNPKKQDSSTWGKWDMWVAWHNCYVENNDWCRYLDFEENLEKEAEEEIWIQLKMYKNLDDFLKAYKQLKHGSIWYIFDRFLYSTEVNKEFVWLGFIVTCETELKFTDNEVVDFKWLYPDELLEFIHTEKNICEPLKLVYEKAEIFRKEILK</sequence>
<comment type="caution">
    <text evidence="2">The sequence shown here is derived from an EMBL/GenBank/DDBJ whole genome shotgun (WGS) entry which is preliminary data.</text>
</comment>
<reference evidence="2" key="1">
    <citation type="journal article" date="2012" name="Science">
        <title>Fermentation, hydrogen, and sulfur metabolism in multiple uncultivated bacterial phyla.</title>
        <authorList>
            <person name="Wrighton K.C."/>
            <person name="Thomas B.C."/>
            <person name="Sharon I."/>
            <person name="Miller C.S."/>
            <person name="Castelle C.J."/>
            <person name="VerBerkmoes N.C."/>
            <person name="Wilkins M.J."/>
            <person name="Hettich R.L."/>
            <person name="Lipton M.S."/>
            <person name="Williams K.H."/>
            <person name="Long P.E."/>
            <person name="Banfield J.F."/>
        </authorList>
    </citation>
    <scope>NUCLEOTIDE SEQUENCE [LARGE SCALE GENOMIC DNA]</scope>
</reference>
<evidence type="ECO:0000313" key="2">
    <source>
        <dbReference type="EMBL" id="EKD25332.1"/>
    </source>
</evidence>
<dbReference type="SUPFAM" id="SSF55811">
    <property type="entry name" value="Nudix"/>
    <property type="match status" value="1"/>
</dbReference>
<dbReference type="InterPro" id="IPR015797">
    <property type="entry name" value="NUDIX_hydrolase-like_dom_sf"/>
</dbReference>
<dbReference type="PROSITE" id="PS51462">
    <property type="entry name" value="NUDIX"/>
    <property type="match status" value="1"/>
</dbReference>
<dbReference type="InterPro" id="IPR000086">
    <property type="entry name" value="NUDIX_hydrolase_dom"/>
</dbReference>
<organism evidence="2">
    <name type="scientific">uncultured bacterium</name>
    <name type="common">gcode 4</name>
    <dbReference type="NCBI Taxonomy" id="1234023"/>
    <lineage>
        <taxon>Bacteria</taxon>
        <taxon>environmental samples</taxon>
    </lineage>
</organism>
<feature type="domain" description="Nudix hydrolase" evidence="1">
    <location>
        <begin position="39"/>
        <end position="198"/>
    </location>
</feature>
<name>K1XJF5_9BACT</name>
<dbReference type="AlphaFoldDB" id="K1XJF5"/>
<evidence type="ECO:0000259" key="1">
    <source>
        <dbReference type="PROSITE" id="PS51462"/>
    </source>
</evidence>
<proteinExistence type="predicted"/>
<gene>
    <name evidence="2" type="ORF">ACD_80C00084G0018</name>
</gene>